<feature type="non-terminal residue" evidence="1">
    <location>
        <position position="107"/>
    </location>
</feature>
<reference evidence="1" key="1">
    <citation type="submission" date="2022-11" db="EMBL/GenBank/DDBJ databases">
        <title>Centuries of genome instability and evolution in soft-shell clam transmissible cancer (bioRxiv).</title>
        <authorList>
            <person name="Hart S.F.M."/>
            <person name="Yonemitsu M.A."/>
            <person name="Giersch R.M."/>
            <person name="Beal B.F."/>
            <person name="Arriagada G."/>
            <person name="Davis B.W."/>
            <person name="Ostrander E.A."/>
            <person name="Goff S.P."/>
            <person name="Metzger M.J."/>
        </authorList>
    </citation>
    <scope>NUCLEOTIDE SEQUENCE</scope>
    <source>
        <strain evidence="1">MELC-2E11</strain>
        <tissue evidence="1">Siphon/mantle</tissue>
    </source>
</reference>
<keyword evidence="2" id="KW-1185">Reference proteome</keyword>
<evidence type="ECO:0000313" key="1">
    <source>
        <dbReference type="EMBL" id="WAR21194.1"/>
    </source>
</evidence>
<sequence length="107" mass="13004">MLLSLKNLLYSHIKEYNREKSRTSFKYKVRKNTSVRHVMLPSLHKVIYKRVYDYIHVYCLTSVEHVKLLYLQKTQEYKQAKILTSVEHMMLLFLQTVIHINIIEYTQ</sequence>
<name>A0ABY7FIN9_MYAAR</name>
<gene>
    <name evidence="1" type="ORF">MAR_015168</name>
</gene>
<protein>
    <submittedName>
        <fullName evidence="1">Uncharacterized protein</fullName>
    </submittedName>
</protein>
<accession>A0ABY7FIN9</accession>
<evidence type="ECO:0000313" key="2">
    <source>
        <dbReference type="Proteomes" id="UP001164746"/>
    </source>
</evidence>
<dbReference type="EMBL" id="CP111023">
    <property type="protein sequence ID" value="WAR21194.1"/>
    <property type="molecule type" value="Genomic_DNA"/>
</dbReference>
<dbReference type="Proteomes" id="UP001164746">
    <property type="component" value="Chromosome 12"/>
</dbReference>
<proteinExistence type="predicted"/>
<organism evidence="1 2">
    <name type="scientific">Mya arenaria</name>
    <name type="common">Soft-shell clam</name>
    <dbReference type="NCBI Taxonomy" id="6604"/>
    <lineage>
        <taxon>Eukaryota</taxon>
        <taxon>Metazoa</taxon>
        <taxon>Spiralia</taxon>
        <taxon>Lophotrochozoa</taxon>
        <taxon>Mollusca</taxon>
        <taxon>Bivalvia</taxon>
        <taxon>Autobranchia</taxon>
        <taxon>Heteroconchia</taxon>
        <taxon>Euheterodonta</taxon>
        <taxon>Imparidentia</taxon>
        <taxon>Neoheterodontei</taxon>
        <taxon>Myida</taxon>
        <taxon>Myoidea</taxon>
        <taxon>Myidae</taxon>
        <taxon>Mya</taxon>
    </lineage>
</organism>